<evidence type="ECO:0000256" key="1">
    <source>
        <dbReference type="SAM" id="MobiDB-lite"/>
    </source>
</evidence>
<gene>
    <name evidence="3" type="ORF">FIBSPDRAFT_872215</name>
</gene>
<evidence type="ECO:0000313" key="4">
    <source>
        <dbReference type="Proteomes" id="UP000076532"/>
    </source>
</evidence>
<dbReference type="AlphaFoldDB" id="A0A165ZSR8"/>
<keyword evidence="2" id="KW-0812">Transmembrane</keyword>
<feature type="transmembrane region" description="Helical" evidence="2">
    <location>
        <begin position="7"/>
        <end position="30"/>
    </location>
</feature>
<reference evidence="3 4" key="1">
    <citation type="journal article" date="2016" name="Mol. Biol. Evol.">
        <title>Comparative Genomics of Early-Diverging Mushroom-Forming Fungi Provides Insights into the Origins of Lignocellulose Decay Capabilities.</title>
        <authorList>
            <person name="Nagy L.G."/>
            <person name="Riley R."/>
            <person name="Tritt A."/>
            <person name="Adam C."/>
            <person name="Daum C."/>
            <person name="Floudas D."/>
            <person name="Sun H."/>
            <person name="Yadav J.S."/>
            <person name="Pangilinan J."/>
            <person name="Larsson K.H."/>
            <person name="Matsuura K."/>
            <person name="Barry K."/>
            <person name="Labutti K."/>
            <person name="Kuo R."/>
            <person name="Ohm R.A."/>
            <person name="Bhattacharya S.S."/>
            <person name="Shirouzu T."/>
            <person name="Yoshinaga Y."/>
            <person name="Martin F.M."/>
            <person name="Grigoriev I.V."/>
            <person name="Hibbett D.S."/>
        </authorList>
    </citation>
    <scope>NUCLEOTIDE SEQUENCE [LARGE SCALE GENOMIC DNA]</scope>
    <source>
        <strain evidence="3 4">CBS 109695</strain>
    </source>
</reference>
<evidence type="ECO:0000313" key="3">
    <source>
        <dbReference type="EMBL" id="KZP10887.1"/>
    </source>
</evidence>
<proteinExistence type="predicted"/>
<sequence length="59" mass="6349">MAVHFKASLFLGGPIAWLHGACLFLFGYLLQTSTAHDAIQTQGPSGAAESRKSLSQYRP</sequence>
<keyword evidence="4" id="KW-1185">Reference proteome</keyword>
<feature type="non-terminal residue" evidence="3">
    <location>
        <position position="59"/>
    </location>
</feature>
<protein>
    <submittedName>
        <fullName evidence="3">Uncharacterized protein</fullName>
    </submittedName>
</protein>
<dbReference type="EMBL" id="KV417672">
    <property type="protein sequence ID" value="KZP10887.1"/>
    <property type="molecule type" value="Genomic_DNA"/>
</dbReference>
<feature type="region of interest" description="Disordered" evidence="1">
    <location>
        <begin position="40"/>
        <end position="59"/>
    </location>
</feature>
<dbReference type="Proteomes" id="UP000076532">
    <property type="component" value="Unassembled WGS sequence"/>
</dbReference>
<name>A0A165ZSR8_9AGAM</name>
<organism evidence="3 4">
    <name type="scientific">Athelia psychrophila</name>
    <dbReference type="NCBI Taxonomy" id="1759441"/>
    <lineage>
        <taxon>Eukaryota</taxon>
        <taxon>Fungi</taxon>
        <taxon>Dikarya</taxon>
        <taxon>Basidiomycota</taxon>
        <taxon>Agaricomycotina</taxon>
        <taxon>Agaricomycetes</taxon>
        <taxon>Agaricomycetidae</taxon>
        <taxon>Atheliales</taxon>
        <taxon>Atheliaceae</taxon>
        <taxon>Athelia</taxon>
    </lineage>
</organism>
<evidence type="ECO:0000256" key="2">
    <source>
        <dbReference type="SAM" id="Phobius"/>
    </source>
</evidence>
<keyword evidence="2" id="KW-1133">Transmembrane helix</keyword>
<accession>A0A165ZSR8</accession>
<keyword evidence="2" id="KW-0472">Membrane</keyword>